<reference evidence="2" key="2">
    <citation type="submission" date="2010-04" db="EMBL/GenBank/DDBJ databases">
        <authorList>
            <person name="Buell R."/>
            <person name="Hamilton J."/>
            <person name="Hostetler J."/>
        </authorList>
    </citation>
    <scope>NUCLEOTIDE SEQUENCE [LARGE SCALE GENOMIC DNA]</scope>
    <source>
        <strain evidence="2">DAOM:BR144</strain>
    </source>
</reference>
<accession>K3XB74</accession>
<dbReference type="HOGENOM" id="CLU_059686_0_0_1"/>
<reference evidence="1" key="3">
    <citation type="submission" date="2015-02" db="UniProtKB">
        <authorList>
            <consortium name="EnsemblProtists"/>
        </authorList>
    </citation>
    <scope>IDENTIFICATION</scope>
    <source>
        <strain evidence="1">DAOM BR144</strain>
    </source>
</reference>
<evidence type="ECO:0000313" key="2">
    <source>
        <dbReference type="Proteomes" id="UP000019132"/>
    </source>
</evidence>
<dbReference type="VEuPathDB" id="FungiDB:PYU1_G014442"/>
<dbReference type="EnsemblProtists" id="PYU1_T014473">
    <property type="protein sequence ID" value="PYU1_T014473"/>
    <property type="gene ID" value="PYU1_G014442"/>
</dbReference>
<dbReference type="InParanoid" id="K3XB74"/>
<dbReference type="AlphaFoldDB" id="K3XB74"/>
<name>K3XB74_GLOUD</name>
<dbReference type="Proteomes" id="UP000019132">
    <property type="component" value="Unassembled WGS sequence"/>
</dbReference>
<keyword evidence="2" id="KW-1185">Reference proteome</keyword>
<sequence length="261" mass="29455">MRYYLRSSSNQHAAFELEMLQHHPGLEVLVTTAKQTGRVFVKFVLPLFAGAQWNASTSIAPEEDAWSVYLPDTFRHPNLLNDLDKPVLSITYDCNQNPSAWCPSSVAVDWPESLELSSRVTQTPAPLQHLSSVEVLSSFQESFAPLWTKRKDFIKELRAKVIVLEYDPIDFSRVFFMVQEQNDVDATLRIVLLSLQFTVEYFLTNRFSDLKLSLLDGNAPVEIRLPSSATSVDAANGPIDNLVVAFLAAAREALMNHLRLR</sequence>
<protein>
    <submittedName>
        <fullName evidence="1">Uncharacterized protein</fullName>
    </submittedName>
</protein>
<evidence type="ECO:0000313" key="1">
    <source>
        <dbReference type="EnsemblProtists" id="PYU1_T014473"/>
    </source>
</evidence>
<proteinExistence type="predicted"/>
<dbReference type="eggNOG" id="ENOG502SMTF">
    <property type="taxonomic scope" value="Eukaryota"/>
</dbReference>
<reference evidence="2" key="1">
    <citation type="journal article" date="2010" name="Genome Biol.">
        <title>Genome sequence of the necrotrophic plant pathogen Pythium ultimum reveals original pathogenicity mechanisms and effector repertoire.</title>
        <authorList>
            <person name="Levesque C.A."/>
            <person name="Brouwer H."/>
            <person name="Cano L."/>
            <person name="Hamilton J.P."/>
            <person name="Holt C."/>
            <person name="Huitema E."/>
            <person name="Raffaele S."/>
            <person name="Robideau G.P."/>
            <person name="Thines M."/>
            <person name="Win J."/>
            <person name="Zerillo M.M."/>
            <person name="Beakes G.W."/>
            <person name="Boore J.L."/>
            <person name="Busam D."/>
            <person name="Dumas B."/>
            <person name="Ferriera S."/>
            <person name="Fuerstenberg S.I."/>
            <person name="Gachon C.M."/>
            <person name="Gaulin E."/>
            <person name="Govers F."/>
            <person name="Grenville-Briggs L."/>
            <person name="Horner N."/>
            <person name="Hostetler J."/>
            <person name="Jiang R.H."/>
            <person name="Johnson J."/>
            <person name="Krajaejun T."/>
            <person name="Lin H."/>
            <person name="Meijer H.J."/>
            <person name="Moore B."/>
            <person name="Morris P."/>
            <person name="Phuntmart V."/>
            <person name="Puiu D."/>
            <person name="Shetty J."/>
            <person name="Stajich J.E."/>
            <person name="Tripathy S."/>
            <person name="Wawra S."/>
            <person name="van West P."/>
            <person name="Whitty B.R."/>
            <person name="Coutinho P.M."/>
            <person name="Henrissat B."/>
            <person name="Martin F."/>
            <person name="Thomas P.D."/>
            <person name="Tyler B.M."/>
            <person name="De Vries R.P."/>
            <person name="Kamoun S."/>
            <person name="Yandell M."/>
            <person name="Tisserat N."/>
            <person name="Buell C.R."/>
        </authorList>
    </citation>
    <scope>NUCLEOTIDE SEQUENCE</scope>
    <source>
        <strain evidence="2">DAOM:BR144</strain>
    </source>
</reference>
<dbReference type="EMBL" id="GL376575">
    <property type="status" value="NOT_ANNOTATED_CDS"/>
    <property type="molecule type" value="Genomic_DNA"/>
</dbReference>
<organism evidence="1 2">
    <name type="scientific">Globisporangium ultimum (strain ATCC 200006 / CBS 805.95 / DAOM BR144)</name>
    <name type="common">Pythium ultimum</name>
    <dbReference type="NCBI Taxonomy" id="431595"/>
    <lineage>
        <taxon>Eukaryota</taxon>
        <taxon>Sar</taxon>
        <taxon>Stramenopiles</taxon>
        <taxon>Oomycota</taxon>
        <taxon>Peronosporomycetes</taxon>
        <taxon>Pythiales</taxon>
        <taxon>Pythiaceae</taxon>
        <taxon>Globisporangium</taxon>
    </lineage>
</organism>